<dbReference type="InterPro" id="IPR029063">
    <property type="entry name" value="SAM-dependent_MTases_sf"/>
</dbReference>
<proteinExistence type="inferred from homology"/>
<dbReference type="AlphaFoldDB" id="A0A255GP98"/>
<sequence>MADVPQSSPSEAVAAQVFGDRFEAARQYHDLLANEGTEWGLIGPREVDRLWSRHLLNSAALAEVVPSGAEVIDVGSGAGLPGIPLALARPDLGITLLEPLLRRFNFLTMAVENLGITDRVAVERGRAEDFEGSFDVVTSRAVAPLERLIGWCLPLLSPTGALIALKGASAADEVKAVDKLLTKQKLSAEVLTVRAHPAAEATFAVRVRRG</sequence>
<keyword evidence="2 6" id="KW-0698">rRNA processing</keyword>
<evidence type="ECO:0000256" key="5">
    <source>
        <dbReference type="ARBA" id="ARBA00022691"/>
    </source>
</evidence>
<evidence type="ECO:0000256" key="3">
    <source>
        <dbReference type="ARBA" id="ARBA00022603"/>
    </source>
</evidence>
<evidence type="ECO:0000256" key="1">
    <source>
        <dbReference type="ARBA" id="ARBA00022490"/>
    </source>
</evidence>
<keyword evidence="5 6" id="KW-0949">S-adenosyl-L-methionine</keyword>
<dbReference type="NCBIfam" id="TIGR00138">
    <property type="entry name" value="rsmG_gidB"/>
    <property type="match status" value="1"/>
</dbReference>
<evidence type="ECO:0000256" key="6">
    <source>
        <dbReference type="HAMAP-Rule" id="MF_00074"/>
    </source>
</evidence>
<feature type="binding site" evidence="6">
    <location>
        <begin position="127"/>
        <end position="128"/>
    </location>
    <ligand>
        <name>S-adenosyl-L-methionine</name>
        <dbReference type="ChEBI" id="CHEBI:59789"/>
    </ligand>
</feature>
<accession>A0A4R6LTF9</accession>
<dbReference type="InterPro" id="IPR003682">
    <property type="entry name" value="rRNA_ssu_MeTfrase_G"/>
</dbReference>
<keyword evidence="8" id="KW-1185">Reference proteome</keyword>
<protein>
    <recommendedName>
        <fullName evidence="6">Ribosomal RNA small subunit methyltransferase G</fullName>
        <ecNumber evidence="6">2.1.1.-</ecNumber>
    </recommendedName>
    <alternativeName>
        <fullName evidence="6">16S rRNA 7-methylguanosine methyltransferase</fullName>
        <shortName evidence="6">16S rRNA m7G methyltransferase</shortName>
    </alternativeName>
</protein>
<accession>A0A255GP98</accession>
<dbReference type="Proteomes" id="UP000215896">
    <property type="component" value="Unassembled WGS sequence"/>
</dbReference>
<dbReference type="CDD" id="cd02440">
    <property type="entry name" value="AdoMet_MTases"/>
    <property type="match status" value="1"/>
</dbReference>
<feature type="binding site" evidence="6">
    <location>
        <position position="140"/>
    </location>
    <ligand>
        <name>S-adenosyl-L-methionine</name>
        <dbReference type="ChEBI" id="CHEBI:59789"/>
    </ligand>
</feature>
<keyword evidence="3 6" id="KW-0489">Methyltransferase</keyword>
<gene>
    <name evidence="6" type="primary">rsmG</name>
    <name evidence="7" type="ORF">CGZ94_00365</name>
</gene>
<keyword evidence="1 6" id="KW-0963">Cytoplasm</keyword>
<organism evidence="7 8">
    <name type="scientific">Enemella evansiae</name>
    <dbReference type="NCBI Taxonomy" id="2016499"/>
    <lineage>
        <taxon>Bacteria</taxon>
        <taxon>Bacillati</taxon>
        <taxon>Actinomycetota</taxon>
        <taxon>Actinomycetes</taxon>
        <taxon>Propionibacteriales</taxon>
        <taxon>Propionibacteriaceae</taxon>
        <taxon>Enemella</taxon>
    </lineage>
</organism>
<comment type="function">
    <text evidence="6">Specifically methylates the N7 position of a guanine in 16S rRNA.</text>
</comment>
<comment type="similarity">
    <text evidence="6">Belongs to the methyltransferase superfamily. RNA methyltransferase RsmG family.</text>
</comment>
<reference evidence="7 8" key="1">
    <citation type="submission" date="2017-07" db="EMBL/GenBank/DDBJ databases">
        <title>Draft whole genome sequences of clinical Proprionibacteriaceae strains.</title>
        <authorList>
            <person name="Bernier A.-M."/>
            <person name="Bernard K."/>
            <person name="Domingo M.-C."/>
        </authorList>
    </citation>
    <scope>NUCLEOTIDE SEQUENCE [LARGE SCALE GENOMIC DNA]</scope>
    <source>
        <strain evidence="7 8">NML 030167</strain>
    </source>
</reference>
<feature type="binding site" evidence="6">
    <location>
        <position position="75"/>
    </location>
    <ligand>
        <name>S-adenosyl-L-methionine</name>
        <dbReference type="ChEBI" id="CHEBI:59789"/>
    </ligand>
</feature>
<dbReference type="GO" id="GO:0070043">
    <property type="term" value="F:rRNA (guanine-N7-)-methyltransferase activity"/>
    <property type="evidence" value="ECO:0007669"/>
    <property type="project" value="UniProtKB-UniRule"/>
</dbReference>
<evidence type="ECO:0000313" key="7">
    <source>
        <dbReference type="EMBL" id="OYO17401.1"/>
    </source>
</evidence>
<dbReference type="EMBL" id="NMVO01000001">
    <property type="protein sequence ID" value="OYO17401.1"/>
    <property type="molecule type" value="Genomic_DNA"/>
</dbReference>
<evidence type="ECO:0000313" key="8">
    <source>
        <dbReference type="Proteomes" id="UP000215896"/>
    </source>
</evidence>
<comment type="caution">
    <text evidence="7">The sequence shown here is derived from an EMBL/GenBank/DDBJ whole genome shotgun (WGS) entry which is preliminary data.</text>
</comment>
<comment type="caution">
    <text evidence="6">Lacks conserved residue(s) required for the propagation of feature annotation.</text>
</comment>
<dbReference type="OrthoDB" id="9808773at2"/>
<dbReference type="Gene3D" id="3.40.50.150">
    <property type="entry name" value="Vaccinia Virus protein VP39"/>
    <property type="match status" value="1"/>
</dbReference>
<comment type="subcellular location">
    <subcellularLocation>
        <location evidence="6">Cytoplasm</location>
    </subcellularLocation>
</comment>
<dbReference type="PANTHER" id="PTHR31760:SF0">
    <property type="entry name" value="S-ADENOSYL-L-METHIONINE-DEPENDENT METHYLTRANSFERASES SUPERFAMILY PROTEIN"/>
    <property type="match status" value="1"/>
</dbReference>
<feature type="binding site" evidence="6">
    <location>
        <position position="80"/>
    </location>
    <ligand>
        <name>S-adenosyl-L-methionine</name>
        <dbReference type="ChEBI" id="CHEBI:59789"/>
    </ligand>
</feature>
<evidence type="ECO:0000256" key="4">
    <source>
        <dbReference type="ARBA" id="ARBA00022679"/>
    </source>
</evidence>
<dbReference type="GO" id="GO:0005829">
    <property type="term" value="C:cytosol"/>
    <property type="evidence" value="ECO:0007669"/>
    <property type="project" value="TreeGrafter"/>
</dbReference>
<dbReference type="PANTHER" id="PTHR31760">
    <property type="entry name" value="S-ADENOSYL-L-METHIONINE-DEPENDENT METHYLTRANSFERASES SUPERFAMILY PROTEIN"/>
    <property type="match status" value="1"/>
</dbReference>
<name>A0A255GP98_9ACTN</name>
<dbReference type="Pfam" id="PF02527">
    <property type="entry name" value="GidB"/>
    <property type="match status" value="1"/>
</dbReference>
<evidence type="ECO:0000256" key="2">
    <source>
        <dbReference type="ARBA" id="ARBA00022552"/>
    </source>
</evidence>
<keyword evidence="4 6" id="KW-0808">Transferase</keyword>
<dbReference type="SUPFAM" id="SSF53335">
    <property type="entry name" value="S-adenosyl-L-methionine-dependent methyltransferases"/>
    <property type="match status" value="1"/>
</dbReference>
<dbReference type="HAMAP" id="MF_00074">
    <property type="entry name" value="16SrRNA_methyltr_G"/>
    <property type="match status" value="1"/>
</dbReference>
<dbReference type="EC" id="2.1.1.-" evidence="6"/>